<evidence type="ECO:0000313" key="7">
    <source>
        <dbReference type="EMBL" id="TWS28013.1"/>
    </source>
</evidence>
<dbReference type="Gene3D" id="3.40.50.1010">
    <property type="entry name" value="5'-nuclease"/>
    <property type="match status" value="1"/>
</dbReference>
<dbReference type="Proteomes" id="UP000319375">
    <property type="component" value="Unassembled WGS sequence"/>
</dbReference>
<keyword evidence="5" id="KW-0460">Magnesium</keyword>
<evidence type="ECO:0000256" key="4">
    <source>
        <dbReference type="ARBA" id="ARBA00022801"/>
    </source>
</evidence>
<evidence type="ECO:0000256" key="1">
    <source>
        <dbReference type="ARBA" id="ARBA00022649"/>
    </source>
</evidence>
<dbReference type="InterPro" id="IPR002716">
    <property type="entry name" value="PIN_dom"/>
</dbReference>
<keyword evidence="8" id="KW-1185">Reference proteome</keyword>
<keyword evidence="2" id="KW-0540">Nuclease</keyword>
<dbReference type="PANTHER" id="PTHR35901">
    <property type="entry name" value="RIBONUCLEASE VAPC3"/>
    <property type="match status" value="1"/>
</dbReference>
<evidence type="ECO:0000259" key="6">
    <source>
        <dbReference type="Pfam" id="PF01850"/>
    </source>
</evidence>
<evidence type="ECO:0000256" key="5">
    <source>
        <dbReference type="ARBA" id="ARBA00022842"/>
    </source>
</evidence>
<dbReference type="GO" id="GO:0046872">
    <property type="term" value="F:metal ion binding"/>
    <property type="evidence" value="ECO:0007669"/>
    <property type="project" value="UniProtKB-KW"/>
</dbReference>
<gene>
    <name evidence="7" type="ORF">FK530_15060</name>
</gene>
<reference evidence="7 8" key="1">
    <citation type="submission" date="2019-06" db="EMBL/GenBank/DDBJ databases">
        <title>Tsukamurella conjunctivitidis sp. nov., Tsukamurella assacharolytica sp. nov. and Tsukamurella sputae sp. nov. isolated from patients with conjunctivitis, bacteraemia (lymphoma) and respiratory infection (sputum) in Hong Kong.</title>
        <authorList>
            <person name="Teng J.L.L."/>
            <person name="Lee H.H."/>
            <person name="Fong J.Y.H."/>
            <person name="Fok K.M.N."/>
            <person name="Lau S.K.P."/>
            <person name="Woo P.C.Y."/>
        </authorList>
    </citation>
    <scope>NUCLEOTIDE SEQUENCE [LARGE SCALE GENOMIC DNA]</scope>
    <source>
        <strain evidence="7 8">HKU72</strain>
    </source>
</reference>
<evidence type="ECO:0000256" key="3">
    <source>
        <dbReference type="ARBA" id="ARBA00022723"/>
    </source>
</evidence>
<proteinExistence type="predicted"/>
<dbReference type="RefSeq" id="WP_146487858.1">
    <property type="nucleotide sequence ID" value="NZ_VIGX01000008.1"/>
</dbReference>
<dbReference type="InterPro" id="IPR029060">
    <property type="entry name" value="PIN-like_dom_sf"/>
</dbReference>
<protein>
    <submittedName>
        <fullName evidence="7">Type II toxin-antitoxin system VapC family toxin</fullName>
    </submittedName>
</protein>
<dbReference type="Pfam" id="PF01850">
    <property type="entry name" value="PIN"/>
    <property type="match status" value="1"/>
</dbReference>
<sequence>MTQVADASVVASSLLNIDGDQEWADAALAAGAIVVRQLLQVGAANTIRRAVAHRAVPAEIGAAALADLIRLPIRESVPFIAIAERAWELRSTVTMCDAAYIAVAEMYDCRFATLDRRLARATGPRCEIITPPDR</sequence>
<evidence type="ECO:0000313" key="8">
    <source>
        <dbReference type="Proteomes" id="UP000319375"/>
    </source>
</evidence>
<accession>A0A5C5S000</accession>
<dbReference type="AlphaFoldDB" id="A0A5C5S000"/>
<name>A0A5C5S000_9ACTN</name>
<dbReference type="CDD" id="cd09873">
    <property type="entry name" value="PIN_Pae0151-like"/>
    <property type="match status" value="1"/>
</dbReference>
<dbReference type="GO" id="GO:0016787">
    <property type="term" value="F:hydrolase activity"/>
    <property type="evidence" value="ECO:0007669"/>
    <property type="project" value="UniProtKB-KW"/>
</dbReference>
<dbReference type="EMBL" id="VIGX01000008">
    <property type="protein sequence ID" value="TWS28013.1"/>
    <property type="molecule type" value="Genomic_DNA"/>
</dbReference>
<evidence type="ECO:0000256" key="2">
    <source>
        <dbReference type="ARBA" id="ARBA00022722"/>
    </source>
</evidence>
<dbReference type="GO" id="GO:0004518">
    <property type="term" value="F:nuclease activity"/>
    <property type="evidence" value="ECO:0007669"/>
    <property type="project" value="UniProtKB-KW"/>
</dbReference>
<keyword evidence="3" id="KW-0479">Metal-binding</keyword>
<keyword evidence="4" id="KW-0378">Hydrolase</keyword>
<dbReference type="PANTHER" id="PTHR35901:SF1">
    <property type="entry name" value="EXONUCLEASE VAPC9"/>
    <property type="match status" value="1"/>
</dbReference>
<dbReference type="SUPFAM" id="SSF88723">
    <property type="entry name" value="PIN domain-like"/>
    <property type="match status" value="1"/>
</dbReference>
<dbReference type="OrthoDB" id="4377304at2"/>
<keyword evidence="1" id="KW-1277">Toxin-antitoxin system</keyword>
<dbReference type="InterPro" id="IPR051619">
    <property type="entry name" value="TypeII_TA_RNase_PINc/VapC"/>
</dbReference>
<organism evidence="7 8">
    <name type="scientific">Tsukamurella conjunctivitidis</name>
    <dbReference type="NCBI Taxonomy" id="2592068"/>
    <lineage>
        <taxon>Bacteria</taxon>
        <taxon>Bacillati</taxon>
        <taxon>Actinomycetota</taxon>
        <taxon>Actinomycetes</taxon>
        <taxon>Mycobacteriales</taxon>
        <taxon>Tsukamurellaceae</taxon>
        <taxon>Tsukamurella</taxon>
    </lineage>
</organism>
<comment type="caution">
    <text evidence="7">The sequence shown here is derived from an EMBL/GenBank/DDBJ whole genome shotgun (WGS) entry which is preliminary data.</text>
</comment>
<dbReference type="InterPro" id="IPR044153">
    <property type="entry name" value="PIN_Pae0151-like"/>
</dbReference>
<feature type="domain" description="PIN" evidence="6">
    <location>
        <begin position="6"/>
        <end position="121"/>
    </location>
</feature>